<reference evidence="3 4" key="1">
    <citation type="submission" date="2019-07" db="EMBL/GenBank/DDBJ databases">
        <title>Flavobacterium sp. nov., isolated from glacier ice.</title>
        <authorList>
            <person name="Liu Q."/>
            <person name="Xin Y.-H."/>
        </authorList>
    </citation>
    <scope>NUCLEOTIDE SEQUENCE [LARGE SCALE GENOMIC DNA]</scope>
    <source>
        <strain evidence="3 4">ZT4R6</strain>
    </source>
</reference>
<dbReference type="Proteomes" id="UP000320643">
    <property type="component" value="Unassembled WGS sequence"/>
</dbReference>
<dbReference type="EMBL" id="VJVZ01000008">
    <property type="protein sequence ID" value="TRW23534.1"/>
    <property type="molecule type" value="Genomic_DNA"/>
</dbReference>
<evidence type="ECO:0000259" key="2">
    <source>
        <dbReference type="PROSITE" id="PS50110"/>
    </source>
</evidence>
<keyword evidence="4" id="KW-1185">Reference proteome</keyword>
<evidence type="ECO:0000313" key="4">
    <source>
        <dbReference type="Proteomes" id="UP000320643"/>
    </source>
</evidence>
<gene>
    <name evidence="3" type="ORF">FMM05_12800</name>
</gene>
<comment type="caution">
    <text evidence="3">The sequence shown here is derived from an EMBL/GenBank/DDBJ whole genome shotgun (WGS) entry which is preliminary data.</text>
</comment>
<dbReference type="OrthoDB" id="659223at2"/>
<organism evidence="3 4">
    <name type="scientific">Flavobacterium zepuense</name>
    <dbReference type="NCBI Taxonomy" id="2593302"/>
    <lineage>
        <taxon>Bacteria</taxon>
        <taxon>Pseudomonadati</taxon>
        <taxon>Bacteroidota</taxon>
        <taxon>Flavobacteriia</taxon>
        <taxon>Flavobacteriales</taxon>
        <taxon>Flavobacteriaceae</taxon>
        <taxon>Flavobacterium</taxon>
    </lineage>
</organism>
<keyword evidence="1" id="KW-0597">Phosphoprotein</keyword>
<dbReference type="AlphaFoldDB" id="A0A552UZ84"/>
<feature type="modified residue" description="4-aspartylphosphate" evidence="1">
    <location>
        <position position="59"/>
    </location>
</feature>
<dbReference type="InterPro" id="IPR011006">
    <property type="entry name" value="CheY-like_superfamily"/>
</dbReference>
<evidence type="ECO:0000256" key="1">
    <source>
        <dbReference type="PROSITE-ProRule" id="PRU00169"/>
    </source>
</evidence>
<feature type="domain" description="Response regulatory" evidence="2">
    <location>
        <begin position="4"/>
        <end position="132"/>
    </location>
</feature>
<dbReference type="RefSeq" id="WP_143373791.1">
    <property type="nucleotide sequence ID" value="NZ_VJVZ01000008.1"/>
</dbReference>
<proteinExistence type="predicted"/>
<dbReference type="Gene3D" id="3.40.50.2300">
    <property type="match status" value="1"/>
</dbReference>
<name>A0A552UZ84_9FLAO</name>
<dbReference type="InterPro" id="IPR001789">
    <property type="entry name" value="Sig_transdc_resp-reg_receiver"/>
</dbReference>
<protein>
    <submittedName>
        <fullName evidence="3">Response regulator transcription factor</fullName>
    </submittedName>
</protein>
<sequence length="221" mass="25256">MFKKILIVEDIDSISLGVTTLLHANFDADVRSTKYCDEALLKLKKAYNENVPFDLVITDLSFQDSQRETKISTGEDLIHQIKKEQPFIRIIAYSIDDKPFRIKSLFDTYRIDGFVAKGRESVTELIDAVTLIYNTGEKYISPQLAYILKDFSHHIDEDDVELLICLSNGMTQAEISDTFRNQLKKTSSTSSIEKRLNRLKLNFKANNTIHLISIAKDMGLI</sequence>
<dbReference type="SUPFAM" id="SSF52172">
    <property type="entry name" value="CheY-like"/>
    <property type="match status" value="1"/>
</dbReference>
<accession>A0A552UZ84</accession>
<evidence type="ECO:0000313" key="3">
    <source>
        <dbReference type="EMBL" id="TRW23534.1"/>
    </source>
</evidence>
<dbReference type="PROSITE" id="PS50110">
    <property type="entry name" value="RESPONSE_REGULATORY"/>
    <property type="match status" value="1"/>
</dbReference>
<dbReference type="GO" id="GO:0000160">
    <property type="term" value="P:phosphorelay signal transduction system"/>
    <property type="evidence" value="ECO:0007669"/>
    <property type="project" value="InterPro"/>
</dbReference>